<feature type="transmembrane region" description="Helical" evidence="1">
    <location>
        <begin position="6"/>
        <end position="25"/>
    </location>
</feature>
<dbReference type="HOGENOM" id="CLU_3106622_0_0_1"/>
<name>A0A0C2XBT4_HEBCY</name>
<keyword evidence="1" id="KW-1133">Transmembrane helix</keyword>
<dbReference type="Proteomes" id="UP000053424">
    <property type="component" value="Unassembled WGS sequence"/>
</dbReference>
<reference evidence="3" key="2">
    <citation type="submission" date="2015-01" db="EMBL/GenBank/DDBJ databases">
        <title>Evolutionary Origins and Diversification of the Mycorrhizal Mutualists.</title>
        <authorList>
            <consortium name="DOE Joint Genome Institute"/>
            <consortium name="Mycorrhizal Genomics Consortium"/>
            <person name="Kohler A."/>
            <person name="Kuo A."/>
            <person name="Nagy L.G."/>
            <person name="Floudas D."/>
            <person name="Copeland A."/>
            <person name="Barry K.W."/>
            <person name="Cichocki N."/>
            <person name="Veneault-Fourrey C."/>
            <person name="LaButti K."/>
            <person name="Lindquist E.A."/>
            <person name="Lipzen A."/>
            <person name="Lundell T."/>
            <person name="Morin E."/>
            <person name="Murat C."/>
            <person name="Riley R."/>
            <person name="Ohm R."/>
            <person name="Sun H."/>
            <person name="Tunlid A."/>
            <person name="Henrissat B."/>
            <person name="Grigoriev I.V."/>
            <person name="Hibbett D.S."/>
            <person name="Martin F."/>
        </authorList>
    </citation>
    <scope>NUCLEOTIDE SEQUENCE [LARGE SCALE GENOMIC DNA]</scope>
    <source>
        <strain evidence="3">h7</strain>
    </source>
</reference>
<keyword evidence="1" id="KW-0472">Membrane</keyword>
<protein>
    <submittedName>
        <fullName evidence="2">Uncharacterized protein</fullName>
    </submittedName>
</protein>
<keyword evidence="3" id="KW-1185">Reference proteome</keyword>
<keyword evidence="1" id="KW-0812">Transmembrane</keyword>
<dbReference type="AlphaFoldDB" id="A0A0C2XBT4"/>
<proteinExistence type="predicted"/>
<gene>
    <name evidence="2" type="ORF">M413DRAFT_449797</name>
</gene>
<evidence type="ECO:0000313" key="2">
    <source>
        <dbReference type="EMBL" id="KIM35413.1"/>
    </source>
</evidence>
<dbReference type="EMBL" id="KN831821">
    <property type="protein sequence ID" value="KIM35413.1"/>
    <property type="molecule type" value="Genomic_DNA"/>
</dbReference>
<organism evidence="2 3">
    <name type="scientific">Hebeloma cylindrosporum</name>
    <dbReference type="NCBI Taxonomy" id="76867"/>
    <lineage>
        <taxon>Eukaryota</taxon>
        <taxon>Fungi</taxon>
        <taxon>Dikarya</taxon>
        <taxon>Basidiomycota</taxon>
        <taxon>Agaricomycotina</taxon>
        <taxon>Agaricomycetes</taxon>
        <taxon>Agaricomycetidae</taxon>
        <taxon>Agaricales</taxon>
        <taxon>Agaricineae</taxon>
        <taxon>Hymenogastraceae</taxon>
        <taxon>Hebeloma</taxon>
    </lineage>
</organism>
<sequence>MDWNDDASMLVFFFHLGTPVLMRCVSWRRRLASHRYLSSIISGIPLLWIQV</sequence>
<evidence type="ECO:0000313" key="3">
    <source>
        <dbReference type="Proteomes" id="UP000053424"/>
    </source>
</evidence>
<evidence type="ECO:0000256" key="1">
    <source>
        <dbReference type="SAM" id="Phobius"/>
    </source>
</evidence>
<reference evidence="2 3" key="1">
    <citation type="submission" date="2014-04" db="EMBL/GenBank/DDBJ databases">
        <authorList>
            <consortium name="DOE Joint Genome Institute"/>
            <person name="Kuo A."/>
            <person name="Gay G."/>
            <person name="Dore J."/>
            <person name="Kohler A."/>
            <person name="Nagy L.G."/>
            <person name="Floudas D."/>
            <person name="Copeland A."/>
            <person name="Barry K.W."/>
            <person name="Cichocki N."/>
            <person name="Veneault-Fourrey C."/>
            <person name="LaButti K."/>
            <person name="Lindquist E.A."/>
            <person name="Lipzen A."/>
            <person name="Lundell T."/>
            <person name="Morin E."/>
            <person name="Murat C."/>
            <person name="Sun H."/>
            <person name="Tunlid A."/>
            <person name="Henrissat B."/>
            <person name="Grigoriev I.V."/>
            <person name="Hibbett D.S."/>
            <person name="Martin F."/>
            <person name="Nordberg H.P."/>
            <person name="Cantor M.N."/>
            <person name="Hua S.X."/>
        </authorList>
    </citation>
    <scope>NUCLEOTIDE SEQUENCE [LARGE SCALE GENOMIC DNA]</scope>
    <source>
        <strain evidence="3">h7</strain>
    </source>
</reference>
<accession>A0A0C2XBT4</accession>